<evidence type="ECO:0000313" key="2">
    <source>
        <dbReference type="EMBL" id="CAG8838614.1"/>
    </source>
</evidence>
<keyword evidence="3" id="KW-1185">Reference proteome</keyword>
<sequence length="213" mass="25156">IPDLVLQAHTSCLNEPILYSKNHRQSENSYSENQEKLEQVLSLLVITQTDEKNKRQELQELKDILDDNFDIEQQELQELKDILISLQKNDNFDNWDKIQIAVNAFAKQNKFVANKCRKNLDFVDKSIIRHYDYHCWKSGINRVKKVKDINKIHLTKINNIYNHKCESIAITFAPKHFQLPQEILNKVENYIVVGQLEAEHEIELDLFIVTRLE</sequence>
<reference evidence="2 3" key="1">
    <citation type="submission" date="2021-06" db="EMBL/GenBank/DDBJ databases">
        <authorList>
            <person name="Kallberg Y."/>
            <person name="Tangrot J."/>
            <person name="Rosling A."/>
        </authorList>
    </citation>
    <scope>NUCLEOTIDE SEQUENCE [LARGE SCALE GENOMIC DNA]</scope>
    <source>
        <strain evidence="2 3">120-4 pot B 10/14</strain>
    </source>
</reference>
<comment type="caution">
    <text evidence="2">The sequence shown here is derived from an EMBL/GenBank/DDBJ whole genome shotgun (WGS) entry which is preliminary data.</text>
</comment>
<evidence type="ECO:0000313" key="3">
    <source>
        <dbReference type="Proteomes" id="UP000789901"/>
    </source>
</evidence>
<protein>
    <submittedName>
        <fullName evidence="2">54_t:CDS:1</fullName>
    </submittedName>
</protein>
<keyword evidence="1" id="KW-0175">Coiled coil</keyword>
<evidence type="ECO:0000256" key="1">
    <source>
        <dbReference type="SAM" id="Coils"/>
    </source>
</evidence>
<feature type="non-terminal residue" evidence="2">
    <location>
        <position position="1"/>
    </location>
</feature>
<feature type="coiled-coil region" evidence="1">
    <location>
        <begin position="55"/>
        <end position="89"/>
    </location>
</feature>
<accession>A0ABN7WQY9</accession>
<organism evidence="2 3">
    <name type="scientific">Gigaspora margarita</name>
    <dbReference type="NCBI Taxonomy" id="4874"/>
    <lineage>
        <taxon>Eukaryota</taxon>
        <taxon>Fungi</taxon>
        <taxon>Fungi incertae sedis</taxon>
        <taxon>Mucoromycota</taxon>
        <taxon>Glomeromycotina</taxon>
        <taxon>Glomeromycetes</taxon>
        <taxon>Diversisporales</taxon>
        <taxon>Gigasporaceae</taxon>
        <taxon>Gigaspora</taxon>
    </lineage>
</organism>
<feature type="non-terminal residue" evidence="2">
    <location>
        <position position="213"/>
    </location>
</feature>
<proteinExistence type="predicted"/>
<gene>
    <name evidence="2" type="ORF">GMARGA_LOCUS34064</name>
</gene>
<dbReference type="EMBL" id="CAJVQB010058515">
    <property type="protein sequence ID" value="CAG8838614.1"/>
    <property type="molecule type" value="Genomic_DNA"/>
</dbReference>
<dbReference type="Proteomes" id="UP000789901">
    <property type="component" value="Unassembled WGS sequence"/>
</dbReference>
<name>A0ABN7WQY9_GIGMA</name>